<feature type="compositionally biased region" description="Basic and acidic residues" evidence="1">
    <location>
        <begin position="58"/>
        <end position="76"/>
    </location>
</feature>
<accession>A0A9D5HYC6</accession>
<dbReference type="InterPro" id="IPR035979">
    <property type="entry name" value="RBD_domain_sf"/>
</dbReference>
<keyword evidence="2" id="KW-0687">Ribonucleoprotein</keyword>
<sequence length="104" mass="11941">MLRKLISGDEGQPASKTLYCKNLNDKINKKELKVLLFELFIQFGRPGVHPVSRPEQCSQREEQHQWHECTGEADSHRVRKNRLNSQSQPGGEGQIRIHNRAQGP</sequence>
<dbReference type="OrthoDB" id="277802at2759"/>
<evidence type="ECO:0000256" key="1">
    <source>
        <dbReference type="SAM" id="MobiDB-lite"/>
    </source>
</evidence>
<dbReference type="SUPFAM" id="SSF54928">
    <property type="entry name" value="RNA-binding domain, RBD"/>
    <property type="match status" value="1"/>
</dbReference>
<dbReference type="AlphaFoldDB" id="A0A9D5HYC6"/>
<dbReference type="GO" id="GO:0003676">
    <property type="term" value="F:nucleic acid binding"/>
    <property type="evidence" value="ECO:0007669"/>
    <property type="project" value="InterPro"/>
</dbReference>
<proteinExistence type="predicted"/>
<dbReference type="EMBL" id="JAPCXC010000011">
    <property type="protein sequence ID" value="KAJ1611764.1"/>
    <property type="molecule type" value="Genomic_DNA"/>
</dbReference>
<feature type="region of interest" description="Disordered" evidence="1">
    <location>
        <begin position="49"/>
        <end position="104"/>
    </location>
</feature>
<protein>
    <submittedName>
        <fullName evidence="2">U1 small nuclear ribonucleoprotein A</fullName>
    </submittedName>
</protein>
<gene>
    <name evidence="2" type="ORF">OJ253_795</name>
</gene>
<name>A0A9D5HYC6_9CRYT</name>
<reference evidence="2" key="1">
    <citation type="submission" date="2022-10" db="EMBL/GenBank/DDBJ databases">
        <title>Adaptive evolution leads to modifications in subtelomeric GC content in a zoonotic Cryptosporidium species.</title>
        <authorList>
            <person name="Li J."/>
            <person name="Feng Y."/>
            <person name="Xiao L."/>
        </authorList>
    </citation>
    <scope>NUCLEOTIDE SEQUENCE</scope>
    <source>
        <strain evidence="2">33844</strain>
    </source>
</reference>
<dbReference type="GO" id="GO:1990904">
    <property type="term" value="C:ribonucleoprotein complex"/>
    <property type="evidence" value="ECO:0007669"/>
    <property type="project" value="UniProtKB-KW"/>
</dbReference>
<evidence type="ECO:0000313" key="2">
    <source>
        <dbReference type="EMBL" id="KAJ1611764.1"/>
    </source>
</evidence>
<dbReference type="Proteomes" id="UP001067231">
    <property type="component" value="Unassembled WGS sequence"/>
</dbReference>
<organism evidence="2">
    <name type="scientific">Cryptosporidium canis</name>
    <dbReference type="NCBI Taxonomy" id="195482"/>
    <lineage>
        <taxon>Eukaryota</taxon>
        <taxon>Sar</taxon>
        <taxon>Alveolata</taxon>
        <taxon>Apicomplexa</taxon>
        <taxon>Conoidasida</taxon>
        <taxon>Coccidia</taxon>
        <taxon>Eucoccidiorida</taxon>
        <taxon>Eimeriorina</taxon>
        <taxon>Cryptosporidiidae</taxon>
        <taxon>Cryptosporidium</taxon>
    </lineage>
</organism>
<comment type="caution">
    <text evidence="2">The sequence shown here is derived from an EMBL/GenBank/DDBJ whole genome shotgun (WGS) entry which is preliminary data.</text>
</comment>